<proteinExistence type="inferred from homology"/>
<dbReference type="Proteomes" id="UP001377567">
    <property type="component" value="Unassembled WGS sequence"/>
</dbReference>
<feature type="repeat" description="Solcar" evidence="17">
    <location>
        <begin position="227"/>
        <end position="312"/>
    </location>
</feature>
<dbReference type="PANTHER" id="PTHR45928:SF1">
    <property type="entry name" value="RE38146P"/>
    <property type="match status" value="1"/>
</dbReference>
<evidence type="ECO:0000256" key="1">
    <source>
        <dbReference type="ARBA" id="ARBA00004448"/>
    </source>
</evidence>
<comment type="caution">
    <text evidence="19">The sequence shown here is derived from an EMBL/GenBank/DDBJ whole genome shotgun (WGS) entry which is preliminary data.</text>
</comment>
<evidence type="ECO:0000313" key="20">
    <source>
        <dbReference type="Proteomes" id="UP001377567"/>
    </source>
</evidence>
<reference evidence="19 20" key="1">
    <citation type="journal article" date="2023" name="Elife">
        <title>Identification of key yeast species and microbe-microbe interactions impacting larval growth of Drosophila in the wild.</title>
        <authorList>
            <person name="Mure A."/>
            <person name="Sugiura Y."/>
            <person name="Maeda R."/>
            <person name="Honda K."/>
            <person name="Sakurai N."/>
            <person name="Takahashi Y."/>
            <person name="Watada M."/>
            <person name="Katoh T."/>
            <person name="Gotoh A."/>
            <person name="Gotoh Y."/>
            <person name="Taniguchi I."/>
            <person name="Nakamura K."/>
            <person name="Hayashi T."/>
            <person name="Katayama T."/>
            <person name="Uemura T."/>
            <person name="Hattori Y."/>
        </authorList>
    </citation>
    <scope>NUCLEOTIDE SEQUENCE [LARGE SCALE GENOMIC DNA]</scope>
    <source>
        <strain evidence="19 20">KH-74</strain>
    </source>
</reference>
<evidence type="ECO:0000256" key="3">
    <source>
        <dbReference type="ARBA" id="ARBA00022448"/>
    </source>
</evidence>
<comment type="catalytic activity">
    <reaction evidence="14">
        <text>oxaloacetate(in) + sulfate(out) = oxaloacetate(out) + sulfate(in)</text>
        <dbReference type="Rhea" id="RHEA:76351"/>
        <dbReference type="ChEBI" id="CHEBI:16189"/>
        <dbReference type="ChEBI" id="CHEBI:16452"/>
    </reaction>
    <physiologicalReaction direction="left-to-right" evidence="14">
        <dbReference type="Rhea" id="RHEA:76352"/>
    </physiologicalReaction>
    <physiologicalReaction direction="right-to-left" evidence="14">
        <dbReference type="Rhea" id="RHEA:76353"/>
    </physiologicalReaction>
</comment>
<keyword evidence="20" id="KW-1185">Reference proteome</keyword>
<comment type="catalytic activity">
    <reaction evidence="10">
        <text>(2R,3S)-3-isopropylmalate(in) + sulfate(out) = (2R,3S)-3-isopropylmalate(out) + sulfate(in)</text>
        <dbReference type="Rhea" id="RHEA:76347"/>
        <dbReference type="ChEBI" id="CHEBI:16189"/>
        <dbReference type="ChEBI" id="CHEBI:35121"/>
    </reaction>
    <physiologicalReaction direction="left-to-right" evidence="10">
        <dbReference type="Rhea" id="RHEA:76348"/>
    </physiologicalReaction>
    <physiologicalReaction direction="right-to-left" evidence="10">
        <dbReference type="Rhea" id="RHEA:76349"/>
    </physiologicalReaction>
</comment>
<dbReference type="GO" id="GO:0005743">
    <property type="term" value="C:mitochondrial inner membrane"/>
    <property type="evidence" value="ECO:0007669"/>
    <property type="project" value="UniProtKB-SubCell"/>
</dbReference>
<evidence type="ECO:0000256" key="17">
    <source>
        <dbReference type="PROSITE-ProRule" id="PRU00282"/>
    </source>
</evidence>
<protein>
    <recommendedName>
        <fullName evidence="16">Mitochondrial oxaloacetate transport protein</fullName>
    </recommendedName>
</protein>
<keyword evidence="7" id="KW-1133">Transmembrane helix</keyword>
<keyword evidence="4 17" id="KW-0812">Transmembrane</keyword>
<evidence type="ECO:0000256" key="5">
    <source>
        <dbReference type="ARBA" id="ARBA00022737"/>
    </source>
</evidence>
<keyword evidence="5" id="KW-0677">Repeat</keyword>
<evidence type="ECO:0000256" key="14">
    <source>
        <dbReference type="ARBA" id="ARBA00052823"/>
    </source>
</evidence>
<evidence type="ECO:0000256" key="15">
    <source>
        <dbReference type="ARBA" id="ARBA00057233"/>
    </source>
</evidence>
<evidence type="ECO:0000256" key="4">
    <source>
        <dbReference type="ARBA" id="ARBA00022692"/>
    </source>
</evidence>
<comment type="catalytic activity">
    <reaction evidence="13">
        <text>(2S)-2-isopropylmalate(in) + sulfate(out) = (2S)-2-isopropylmalate(out) + sulfate(in)</text>
        <dbReference type="Rhea" id="RHEA:76343"/>
        <dbReference type="ChEBI" id="CHEBI:1178"/>
        <dbReference type="ChEBI" id="CHEBI:16189"/>
    </reaction>
    <physiologicalReaction direction="left-to-right" evidence="13">
        <dbReference type="Rhea" id="RHEA:76344"/>
    </physiologicalReaction>
    <physiologicalReaction direction="right-to-left" evidence="13">
        <dbReference type="Rhea" id="RHEA:76345"/>
    </physiologicalReaction>
</comment>
<dbReference type="EMBL" id="BTGD01000001">
    <property type="protein sequence ID" value="GMM53629.1"/>
    <property type="molecule type" value="Genomic_DNA"/>
</dbReference>
<dbReference type="PROSITE" id="PS50920">
    <property type="entry name" value="SOLCAR"/>
    <property type="match status" value="3"/>
</dbReference>
<evidence type="ECO:0000256" key="6">
    <source>
        <dbReference type="ARBA" id="ARBA00022792"/>
    </source>
</evidence>
<dbReference type="Gene3D" id="1.50.40.10">
    <property type="entry name" value="Mitochondrial carrier domain"/>
    <property type="match status" value="1"/>
</dbReference>
<dbReference type="InterPro" id="IPR018108">
    <property type="entry name" value="MCP_transmembrane"/>
</dbReference>
<evidence type="ECO:0000256" key="11">
    <source>
        <dbReference type="ARBA" id="ARBA00050441"/>
    </source>
</evidence>
<comment type="catalytic activity">
    <reaction evidence="12">
        <text>malonate(in) + sulfate(out) = malonate(out) + sulfate(in)</text>
        <dbReference type="Rhea" id="RHEA:73195"/>
        <dbReference type="ChEBI" id="CHEBI:15792"/>
        <dbReference type="ChEBI" id="CHEBI:16189"/>
    </reaction>
    <physiologicalReaction direction="left-to-right" evidence="12">
        <dbReference type="Rhea" id="RHEA:73196"/>
    </physiologicalReaction>
    <physiologicalReaction direction="right-to-left" evidence="12">
        <dbReference type="Rhea" id="RHEA:73197"/>
    </physiologicalReaction>
</comment>
<dbReference type="PANTHER" id="PTHR45928">
    <property type="entry name" value="RE38146P"/>
    <property type="match status" value="1"/>
</dbReference>
<keyword evidence="9 17" id="KW-0472">Membrane</keyword>
<evidence type="ECO:0000313" key="19">
    <source>
        <dbReference type="EMBL" id="GMM53629.1"/>
    </source>
</evidence>
<comment type="similarity">
    <text evidence="2 18">Belongs to the mitochondrial carrier (TC 2.A.29) family.</text>
</comment>
<evidence type="ECO:0000256" key="18">
    <source>
        <dbReference type="RuleBase" id="RU000488"/>
    </source>
</evidence>
<sequence length="323" mass="35027">MSSEGKQDKVPIQKSAAQKVSKLASFTAGGMAACMAVTFTNPIELVKTRMQLQGEMSAVSQNIYKNPLQGIAVIFRNEGIRGCQKGLIAAYIYQVGLNGSRLGFYEPIRNLLNNTFYPDHESHKVQSVPINVIAGASSGVIGAIAGSPLFLIKTRMQSYSNAVQLGDQTHYKGVWSGLRSIFKAEGVKGLYRGVDAAIVRTATGSSVQLPIYNTVKHSLVRNNIMSDGPGLHLTSSAVAGLGVAVVMNPWDVILTRIYNQKTNKYKGPLDCMIKTVKIEGVSALYKGFEAQVFRIAPHTILTLTFLEQTMKLVYAVESKVLGH</sequence>
<evidence type="ECO:0000256" key="13">
    <source>
        <dbReference type="ARBA" id="ARBA00051081"/>
    </source>
</evidence>
<evidence type="ECO:0000256" key="2">
    <source>
        <dbReference type="ARBA" id="ARBA00006375"/>
    </source>
</evidence>
<evidence type="ECO:0000256" key="10">
    <source>
        <dbReference type="ARBA" id="ARBA00050115"/>
    </source>
</evidence>
<keyword evidence="3 18" id="KW-0813">Transport</keyword>
<dbReference type="InterPro" id="IPR051508">
    <property type="entry name" value="Mito_Carrier_Antiporter"/>
</dbReference>
<dbReference type="SUPFAM" id="SSF103506">
    <property type="entry name" value="Mitochondrial carrier"/>
    <property type="match status" value="1"/>
</dbReference>
<organism evidence="19 20">
    <name type="scientific">Maudiozyma humilis</name>
    <name type="common">Sour dough yeast</name>
    <name type="synonym">Kazachstania humilis</name>
    <dbReference type="NCBI Taxonomy" id="51915"/>
    <lineage>
        <taxon>Eukaryota</taxon>
        <taxon>Fungi</taxon>
        <taxon>Dikarya</taxon>
        <taxon>Ascomycota</taxon>
        <taxon>Saccharomycotina</taxon>
        <taxon>Saccharomycetes</taxon>
        <taxon>Saccharomycetales</taxon>
        <taxon>Saccharomycetaceae</taxon>
        <taxon>Maudiozyma</taxon>
    </lineage>
</organism>
<dbReference type="AlphaFoldDB" id="A0AAV5RSX5"/>
<dbReference type="FunFam" id="1.50.40.10:FF:000039">
    <property type="entry name" value="Solute carrier family 25 member 35"/>
    <property type="match status" value="1"/>
</dbReference>
<evidence type="ECO:0000256" key="8">
    <source>
        <dbReference type="ARBA" id="ARBA00023128"/>
    </source>
</evidence>
<dbReference type="Pfam" id="PF00153">
    <property type="entry name" value="Mito_carr"/>
    <property type="match status" value="3"/>
</dbReference>
<dbReference type="PROSITE" id="PS51257">
    <property type="entry name" value="PROKAR_LIPOPROTEIN"/>
    <property type="match status" value="1"/>
</dbReference>
<comment type="subcellular location">
    <subcellularLocation>
        <location evidence="1">Mitochondrion inner membrane</location>
        <topology evidence="1">Multi-pass membrane protein</topology>
    </subcellularLocation>
</comment>
<evidence type="ECO:0000256" key="12">
    <source>
        <dbReference type="ARBA" id="ARBA00050559"/>
    </source>
</evidence>
<evidence type="ECO:0000256" key="16">
    <source>
        <dbReference type="ARBA" id="ARBA00074147"/>
    </source>
</evidence>
<gene>
    <name evidence="19" type="ORF">DAKH74_002450</name>
</gene>
<keyword evidence="6" id="KW-0999">Mitochondrion inner membrane</keyword>
<feature type="repeat" description="Solcar" evidence="17">
    <location>
        <begin position="126"/>
        <end position="218"/>
    </location>
</feature>
<evidence type="ECO:0000256" key="7">
    <source>
        <dbReference type="ARBA" id="ARBA00022989"/>
    </source>
</evidence>
<dbReference type="InterPro" id="IPR023395">
    <property type="entry name" value="MCP_dom_sf"/>
</dbReference>
<keyword evidence="8" id="KW-0496">Mitochondrion</keyword>
<name>A0AAV5RSX5_MAUHU</name>
<feature type="repeat" description="Solcar" evidence="17">
    <location>
        <begin position="20"/>
        <end position="111"/>
    </location>
</feature>
<comment type="catalytic activity">
    <reaction evidence="11">
        <text>thiosulfate(in) + sulfate(out) = thiosulfate(out) + sulfate(in)</text>
        <dbReference type="Rhea" id="RHEA:73215"/>
        <dbReference type="ChEBI" id="CHEBI:16189"/>
        <dbReference type="ChEBI" id="CHEBI:33542"/>
    </reaction>
    <physiologicalReaction direction="left-to-right" evidence="11">
        <dbReference type="Rhea" id="RHEA:73216"/>
    </physiologicalReaction>
    <physiologicalReaction direction="right-to-left" evidence="11">
        <dbReference type="Rhea" id="RHEA:73217"/>
    </physiologicalReaction>
</comment>
<accession>A0AAV5RSX5</accession>
<evidence type="ECO:0000256" key="9">
    <source>
        <dbReference type="ARBA" id="ARBA00023136"/>
    </source>
</evidence>
<comment type="function">
    <text evidence="15">Antiporter that exchanges dicarboxylates and sulfur oxoanions across the inner membrane of mitochondria. Exports alpha-isopropylmalate from mitochondrial matrix to the cytosol, where it serves as a precursor for leucine biosynthesis.</text>
</comment>